<evidence type="ECO:0000313" key="1">
    <source>
        <dbReference type="EMBL" id="KAG8239401.1"/>
    </source>
</evidence>
<name>A0A8K0KPY8_LADFU</name>
<proteinExistence type="predicted"/>
<dbReference type="OrthoDB" id="6618660at2759"/>
<reference evidence="1" key="1">
    <citation type="submission" date="2013-04" db="EMBL/GenBank/DDBJ databases">
        <authorList>
            <person name="Qu J."/>
            <person name="Murali S.C."/>
            <person name="Bandaranaike D."/>
            <person name="Bellair M."/>
            <person name="Blankenburg K."/>
            <person name="Chao H."/>
            <person name="Dinh H."/>
            <person name="Doddapaneni H."/>
            <person name="Downs B."/>
            <person name="Dugan-Rocha S."/>
            <person name="Elkadiri S."/>
            <person name="Gnanaolivu R.D."/>
            <person name="Hernandez B."/>
            <person name="Javaid M."/>
            <person name="Jayaseelan J.C."/>
            <person name="Lee S."/>
            <person name="Li M."/>
            <person name="Ming W."/>
            <person name="Munidasa M."/>
            <person name="Muniz J."/>
            <person name="Nguyen L."/>
            <person name="Ongeri F."/>
            <person name="Osuji N."/>
            <person name="Pu L.-L."/>
            <person name="Puazo M."/>
            <person name="Qu C."/>
            <person name="Quiroz J."/>
            <person name="Raj R."/>
            <person name="Weissenberger G."/>
            <person name="Xin Y."/>
            <person name="Zou X."/>
            <person name="Han Y."/>
            <person name="Richards S."/>
            <person name="Worley K."/>
            <person name="Muzny D."/>
            <person name="Gibbs R."/>
        </authorList>
    </citation>
    <scope>NUCLEOTIDE SEQUENCE</scope>
    <source>
        <strain evidence="1">Sampled in the wild</strain>
    </source>
</reference>
<protein>
    <submittedName>
        <fullName evidence="1">Uncharacterized protein</fullName>
    </submittedName>
</protein>
<accession>A0A8K0KPY8</accession>
<dbReference type="AlphaFoldDB" id="A0A8K0KPY8"/>
<keyword evidence="2" id="KW-1185">Reference proteome</keyword>
<sequence>MHLLRTSGDEWHIIYLDETWVNQNHSRASVWQYSDLNGGLEVPTGVRSRMILAQRFCCSVVVFSLVGWDHPNDLLSPSRKRCPTDSAN</sequence>
<gene>
    <name evidence="1" type="ORF">J437_LFUL018831</name>
</gene>
<evidence type="ECO:0000313" key="2">
    <source>
        <dbReference type="Proteomes" id="UP000792457"/>
    </source>
</evidence>
<comment type="caution">
    <text evidence="1">The sequence shown here is derived from an EMBL/GenBank/DDBJ whole genome shotgun (WGS) entry which is preliminary data.</text>
</comment>
<dbReference type="Proteomes" id="UP000792457">
    <property type="component" value="Unassembled WGS sequence"/>
</dbReference>
<dbReference type="EMBL" id="KZ309626">
    <property type="protein sequence ID" value="KAG8239401.1"/>
    <property type="molecule type" value="Genomic_DNA"/>
</dbReference>
<reference evidence="1" key="2">
    <citation type="submission" date="2017-10" db="EMBL/GenBank/DDBJ databases">
        <title>Ladona fulva Genome sequencing and assembly.</title>
        <authorList>
            <person name="Murali S."/>
            <person name="Richards S."/>
            <person name="Bandaranaike D."/>
            <person name="Bellair M."/>
            <person name="Blankenburg K."/>
            <person name="Chao H."/>
            <person name="Dinh H."/>
            <person name="Doddapaneni H."/>
            <person name="Dugan-Rocha S."/>
            <person name="Elkadiri S."/>
            <person name="Gnanaolivu R."/>
            <person name="Hernandez B."/>
            <person name="Skinner E."/>
            <person name="Javaid M."/>
            <person name="Lee S."/>
            <person name="Li M."/>
            <person name="Ming W."/>
            <person name="Munidasa M."/>
            <person name="Muniz J."/>
            <person name="Nguyen L."/>
            <person name="Hughes D."/>
            <person name="Osuji N."/>
            <person name="Pu L.-L."/>
            <person name="Puazo M."/>
            <person name="Qu C."/>
            <person name="Quiroz J."/>
            <person name="Raj R."/>
            <person name="Weissenberger G."/>
            <person name="Xin Y."/>
            <person name="Zou X."/>
            <person name="Han Y."/>
            <person name="Worley K."/>
            <person name="Muzny D."/>
            <person name="Gibbs R."/>
        </authorList>
    </citation>
    <scope>NUCLEOTIDE SEQUENCE</scope>
    <source>
        <strain evidence="1">Sampled in the wild</strain>
    </source>
</reference>
<organism evidence="1 2">
    <name type="scientific">Ladona fulva</name>
    <name type="common">Scarce chaser dragonfly</name>
    <name type="synonym">Libellula fulva</name>
    <dbReference type="NCBI Taxonomy" id="123851"/>
    <lineage>
        <taxon>Eukaryota</taxon>
        <taxon>Metazoa</taxon>
        <taxon>Ecdysozoa</taxon>
        <taxon>Arthropoda</taxon>
        <taxon>Hexapoda</taxon>
        <taxon>Insecta</taxon>
        <taxon>Pterygota</taxon>
        <taxon>Palaeoptera</taxon>
        <taxon>Odonata</taxon>
        <taxon>Epiprocta</taxon>
        <taxon>Anisoptera</taxon>
        <taxon>Libelluloidea</taxon>
        <taxon>Libellulidae</taxon>
        <taxon>Ladona</taxon>
    </lineage>
</organism>